<proteinExistence type="predicted"/>
<sequence>MYDIARHGVYYIGQYDTYGIASNARYSMYGISLYHMHGIARNSTHGIAFALYGLRHQDVTLAIAPDRLLTRVSKLNPKSGSQLRK</sequence>
<name>A0AAV4MUV0_CAEEX</name>
<dbReference type="EMBL" id="BPLR01002617">
    <property type="protein sequence ID" value="GIX75735.1"/>
    <property type="molecule type" value="Genomic_DNA"/>
</dbReference>
<dbReference type="Proteomes" id="UP001054945">
    <property type="component" value="Unassembled WGS sequence"/>
</dbReference>
<keyword evidence="2" id="KW-1185">Reference proteome</keyword>
<evidence type="ECO:0000313" key="2">
    <source>
        <dbReference type="Proteomes" id="UP001054945"/>
    </source>
</evidence>
<evidence type="ECO:0000313" key="1">
    <source>
        <dbReference type="EMBL" id="GIX75735.1"/>
    </source>
</evidence>
<organism evidence="1 2">
    <name type="scientific">Caerostris extrusa</name>
    <name type="common">Bark spider</name>
    <name type="synonym">Caerostris bankana</name>
    <dbReference type="NCBI Taxonomy" id="172846"/>
    <lineage>
        <taxon>Eukaryota</taxon>
        <taxon>Metazoa</taxon>
        <taxon>Ecdysozoa</taxon>
        <taxon>Arthropoda</taxon>
        <taxon>Chelicerata</taxon>
        <taxon>Arachnida</taxon>
        <taxon>Araneae</taxon>
        <taxon>Araneomorphae</taxon>
        <taxon>Entelegynae</taxon>
        <taxon>Araneoidea</taxon>
        <taxon>Araneidae</taxon>
        <taxon>Caerostris</taxon>
    </lineage>
</organism>
<gene>
    <name evidence="1" type="ORF">CEXT_8561</name>
</gene>
<comment type="caution">
    <text evidence="1">The sequence shown here is derived from an EMBL/GenBank/DDBJ whole genome shotgun (WGS) entry which is preliminary data.</text>
</comment>
<dbReference type="AlphaFoldDB" id="A0AAV4MUV0"/>
<protein>
    <submittedName>
        <fullName evidence="1">Uncharacterized protein</fullName>
    </submittedName>
</protein>
<accession>A0AAV4MUV0</accession>
<reference evidence="1 2" key="1">
    <citation type="submission" date="2021-06" db="EMBL/GenBank/DDBJ databases">
        <title>Caerostris extrusa draft genome.</title>
        <authorList>
            <person name="Kono N."/>
            <person name="Arakawa K."/>
        </authorList>
    </citation>
    <scope>NUCLEOTIDE SEQUENCE [LARGE SCALE GENOMIC DNA]</scope>
</reference>